<protein>
    <submittedName>
        <fullName evidence="2">Uncharacterized protein</fullName>
    </submittedName>
</protein>
<sequence>MFVRQQLVGAAGDDRDGVKRFRPCHFFLGDALLKPVRLVAGFLQYCHSVLTDSSLFSFAAISSELSSYGSEFPGTTIGPIPAENFAIPERCSISLAETGTGRPMQVECWPMFQAIEPNGWVLLVSHEWYTSLEMRRQQAELISQGLSGDSALGVPFVRYAFVRARKRIAWSDIASSSLEALVRPEYIQVVGGVKEFLRETAPEVDDRMVDTRFDDAVRAMRERWPVGPGPDTDFISPLDNDTARSVLKDFLQDTIYVRKNLRMAMQAMPRVSSRYNLRSRLQIVESVESATRDRTVFKSLYDPDVQRQNPVGTERPVTPPQEDDDFDL</sequence>
<dbReference type="VEuPathDB" id="FungiDB:MMYC01_208610"/>
<evidence type="ECO:0000256" key="1">
    <source>
        <dbReference type="SAM" id="MobiDB-lite"/>
    </source>
</evidence>
<dbReference type="AlphaFoldDB" id="A0A175VTD7"/>
<accession>A0A175VTD7</accession>
<evidence type="ECO:0000313" key="3">
    <source>
        <dbReference type="Proteomes" id="UP000078237"/>
    </source>
</evidence>
<feature type="region of interest" description="Disordered" evidence="1">
    <location>
        <begin position="298"/>
        <end position="328"/>
    </location>
</feature>
<dbReference type="Proteomes" id="UP000078237">
    <property type="component" value="Unassembled WGS sequence"/>
</dbReference>
<dbReference type="EMBL" id="LCTW02000351">
    <property type="protein sequence ID" value="KXX74449.1"/>
    <property type="molecule type" value="Genomic_DNA"/>
</dbReference>
<dbReference type="OrthoDB" id="4583403at2759"/>
<keyword evidence="3" id="KW-1185">Reference proteome</keyword>
<reference evidence="2 3" key="1">
    <citation type="journal article" date="2016" name="Genome Announc.">
        <title>Genome Sequence of Madurella mycetomatis mm55, Isolated from a Human Mycetoma Case in Sudan.</title>
        <authorList>
            <person name="Smit S."/>
            <person name="Derks M.F."/>
            <person name="Bervoets S."/>
            <person name="Fahal A."/>
            <person name="van Leeuwen W."/>
            <person name="van Belkum A."/>
            <person name="van de Sande W.W."/>
        </authorList>
    </citation>
    <scope>NUCLEOTIDE SEQUENCE [LARGE SCALE GENOMIC DNA]</scope>
    <source>
        <strain evidence="3">mm55</strain>
    </source>
</reference>
<gene>
    <name evidence="2" type="ORF">MMYC01_208610</name>
</gene>
<proteinExistence type="predicted"/>
<name>A0A175VTD7_9PEZI</name>
<comment type="caution">
    <text evidence="2">The sequence shown here is derived from an EMBL/GenBank/DDBJ whole genome shotgun (WGS) entry which is preliminary data.</text>
</comment>
<evidence type="ECO:0000313" key="2">
    <source>
        <dbReference type="EMBL" id="KXX74449.1"/>
    </source>
</evidence>
<organism evidence="2 3">
    <name type="scientific">Madurella mycetomatis</name>
    <dbReference type="NCBI Taxonomy" id="100816"/>
    <lineage>
        <taxon>Eukaryota</taxon>
        <taxon>Fungi</taxon>
        <taxon>Dikarya</taxon>
        <taxon>Ascomycota</taxon>
        <taxon>Pezizomycotina</taxon>
        <taxon>Sordariomycetes</taxon>
        <taxon>Sordariomycetidae</taxon>
        <taxon>Sordariales</taxon>
        <taxon>Sordariales incertae sedis</taxon>
        <taxon>Madurella</taxon>
    </lineage>
</organism>